<accession>A0A6L6Q4W6</accession>
<keyword evidence="1" id="KW-0812">Transmembrane</keyword>
<evidence type="ECO:0000313" key="2">
    <source>
        <dbReference type="EMBL" id="MTW04913.1"/>
    </source>
</evidence>
<dbReference type="AlphaFoldDB" id="A0A6L6Q4W6"/>
<sequence>MREQNTVERVEVYDSINSEGDVRWAVEMLAASGVQAHSAAFEPVIQSAMNRIATGQQVLLVITHVYGATVLALAANVSI</sequence>
<evidence type="ECO:0000313" key="3">
    <source>
        <dbReference type="Proteomes" id="UP000484015"/>
    </source>
</evidence>
<keyword evidence="3" id="KW-1185">Reference proteome</keyword>
<dbReference type="RefSeq" id="WP_155441271.1">
    <property type="nucleotide sequence ID" value="NZ_WNLA01000019.1"/>
</dbReference>
<dbReference type="EMBL" id="WNLA01000019">
    <property type="protein sequence ID" value="MTW04913.1"/>
    <property type="molecule type" value="Genomic_DNA"/>
</dbReference>
<evidence type="ECO:0000256" key="1">
    <source>
        <dbReference type="SAM" id="Phobius"/>
    </source>
</evidence>
<dbReference type="Proteomes" id="UP000484015">
    <property type="component" value="Unassembled WGS sequence"/>
</dbReference>
<name>A0A6L6Q4W6_9BURK</name>
<keyword evidence="1" id="KW-1133">Transmembrane helix</keyword>
<protein>
    <submittedName>
        <fullName evidence="2">Uncharacterized protein</fullName>
    </submittedName>
</protein>
<keyword evidence="1" id="KW-0472">Membrane</keyword>
<gene>
    <name evidence="2" type="ORF">GM668_22820</name>
</gene>
<organism evidence="2 3">
    <name type="scientific">Pseudoduganella ginsengisoli</name>
    <dbReference type="NCBI Taxonomy" id="1462440"/>
    <lineage>
        <taxon>Bacteria</taxon>
        <taxon>Pseudomonadati</taxon>
        <taxon>Pseudomonadota</taxon>
        <taxon>Betaproteobacteria</taxon>
        <taxon>Burkholderiales</taxon>
        <taxon>Oxalobacteraceae</taxon>
        <taxon>Telluria group</taxon>
        <taxon>Pseudoduganella</taxon>
    </lineage>
</organism>
<reference evidence="2 3" key="1">
    <citation type="submission" date="2019-11" db="EMBL/GenBank/DDBJ databases">
        <title>Type strains purchased from KCTC, JCM and DSMZ.</title>
        <authorList>
            <person name="Lu H."/>
        </authorList>
    </citation>
    <scope>NUCLEOTIDE SEQUENCE [LARGE SCALE GENOMIC DNA]</scope>
    <source>
        <strain evidence="2 3">KCTC 42409</strain>
    </source>
</reference>
<comment type="caution">
    <text evidence="2">The sequence shown here is derived from an EMBL/GenBank/DDBJ whole genome shotgun (WGS) entry which is preliminary data.</text>
</comment>
<feature type="transmembrane region" description="Helical" evidence="1">
    <location>
        <begin position="58"/>
        <end position="77"/>
    </location>
</feature>
<proteinExistence type="predicted"/>
<dbReference type="OrthoDB" id="9132603at2"/>